<name>E4ZTL3_LEPMJ</name>
<proteinExistence type="predicted"/>
<evidence type="ECO:0000313" key="3">
    <source>
        <dbReference type="EMBL" id="CBX94869.1"/>
    </source>
</evidence>
<evidence type="ECO:0000256" key="1">
    <source>
        <dbReference type="SAM" id="MobiDB-lite"/>
    </source>
</evidence>
<accession>E4ZTL3</accession>
<evidence type="ECO:0000259" key="2">
    <source>
        <dbReference type="Pfam" id="PF24494"/>
    </source>
</evidence>
<dbReference type="EMBL" id="FP929125">
    <property type="protein sequence ID" value="CBX94869.1"/>
    <property type="molecule type" value="Genomic_DNA"/>
</dbReference>
<dbReference type="Proteomes" id="UP000002668">
    <property type="component" value="Genome"/>
</dbReference>
<dbReference type="eggNOG" id="ENOG502SXGW">
    <property type="taxonomic scope" value="Eukaryota"/>
</dbReference>
<sequence length="748" mass="82829">MVAGTWKPLVGDGIMIWEPMKPPAVKDTQQQCSQLVSREPDVQDELQGSYDNEDCNSVLPSVEISNPNATAAHLKSERHDLSSAPSMTSISSVPLNGDLISSDSATNPTPTSSPLLHCSWVEQLKTFAELPEDKCTPLVYPGPLTPLEPSGLSLNVSYDAGYTSDRTDRTDHVLDSPCPRPYGARDSQRLSPIHKESKVRKKREKAGKKSSVIRRLDFGSVSTSKLRKPKNEHRTPKKRLMGGILERSPSHHWTLSERTFLCVLWRWYARDTQAFARLFNAVHRLDLPMKKIRDQLENHVRLYGGKAFPMYHDVFGATLFSDPTGKYDKARHDIEEAASMLGIKLVRLDQEVKSPSGKAATAKSPLTRRYYKALVRQARKSAIKKISVEKSSIKKSYAGQKAGHPDLQALHIGGCSIATSDQDEGVLTDAEDAEGLTNPDVVPLIEYTEGLVTSCTVPPCLLFRVWDASSRTSFGPDGFTSSAFKEWSVIPPPIPPNDPHDAFKLLAHLHLSRVGDTPCFIAAAESLIQVLTIAARLDRPQIAVIDLRAACMQEAHKTHLAAETLKWLKTDGKIKLRYRYQGHGDWFSHATIPNEAILTHFKLEDLDDLCKHDDAAARLMNLDAFKPHLKTFQVASAMRERSTTLNTHVAGTIGRVANLFLGNTRASTQHISAFVARLVDGWAIEKNAATDVHSLSSMAAAFASHFGRHSGCSRQELMGAFQDGIDEGTRCAARWSRSTSGRRKSRRR</sequence>
<feature type="region of interest" description="Disordered" evidence="1">
    <location>
        <begin position="166"/>
        <end position="209"/>
    </location>
</feature>
<organism evidence="4">
    <name type="scientific">Leptosphaeria maculans (strain JN3 / isolate v23.1.3 / race Av1-4-5-6-7-8)</name>
    <name type="common">Blackleg fungus</name>
    <name type="synonym">Phoma lingam</name>
    <dbReference type="NCBI Taxonomy" id="985895"/>
    <lineage>
        <taxon>Eukaryota</taxon>
        <taxon>Fungi</taxon>
        <taxon>Dikarya</taxon>
        <taxon>Ascomycota</taxon>
        <taxon>Pezizomycotina</taxon>
        <taxon>Dothideomycetes</taxon>
        <taxon>Pleosporomycetidae</taxon>
        <taxon>Pleosporales</taxon>
        <taxon>Pleosporineae</taxon>
        <taxon>Leptosphaeriaceae</taxon>
        <taxon>Plenodomus</taxon>
        <taxon>Plenodomus lingam/Leptosphaeria maculans species complex</taxon>
    </lineage>
</organism>
<feature type="compositionally biased region" description="Basic residues" evidence="1">
    <location>
        <begin position="197"/>
        <end position="209"/>
    </location>
</feature>
<protein>
    <submittedName>
        <fullName evidence="3">Predicted protein</fullName>
    </submittedName>
</protein>
<dbReference type="InterPro" id="IPR056009">
    <property type="entry name" value="DUF7587"/>
</dbReference>
<dbReference type="OrthoDB" id="5397734at2759"/>
<feature type="domain" description="DUF7587" evidence="2">
    <location>
        <begin position="459"/>
        <end position="606"/>
    </location>
</feature>
<dbReference type="InParanoid" id="E4ZTL3"/>
<dbReference type="Pfam" id="PF24494">
    <property type="entry name" value="DUF7587"/>
    <property type="match status" value="1"/>
</dbReference>
<dbReference type="VEuPathDB" id="FungiDB:LEMA_P118720.1"/>
<keyword evidence="4" id="KW-1185">Reference proteome</keyword>
<reference evidence="4" key="1">
    <citation type="journal article" date="2011" name="Nat. Commun.">
        <title>Effector diversification within compartments of the Leptosphaeria maculans genome affected by Repeat-Induced Point mutations.</title>
        <authorList>
            <person name="Rouxel T."/>
            <person name="Grandaubert J."/>
            <person name="Hane J.K."/>
            <person name="Hoede C."/>
            <person name="van de Wouw A.P."/>
            <person name="Couloux A."/>
            <person name="Dominguez V."/>
            <person name="Anthouard V."/>
            <person name="Bally P."/>
            <person name="Bourras S."/>
            <person name="Cozijnsen A.J."/>
            <person name="Ciuffetti L.M."/>
            <person name="Degrave A."/>
            <person name="Dilmaghani A."/>
            <person name="Duret L."/>
            <person name="Fudal I."/>
            <person name="Goodwin S.B."/>
            <person name="Gout L."/>
            <person name="Glaser N."/>
            <person name="Linglin J."/>
            <person name="Kema G.H.J."/>
            <person name="Lapalu N."/>
            <person name="Lawrence C.B."/>
            <person name="May K."/>
            <person name="Meyer M."/>
            <person name="Ollivier B."/>
            <person name="Poulain J."/>
            <person name="Schoch C.L."/>
            <person name="Simon A."/>
            <person name="Spatafora J.W."/>
            <person name="Stachowiak A."/>
            <person name="Turgeon B.G."/>
            <person name="Tyler B.M."/>
            <person name="Vincent D."/>
            <person name="Weissenbach J."/>
            <person name="Amselem J."/>
            <person name="Quesneville H."/>
            <person name="Oliver R.P."/>
            <person name="Wincker P."/>
            <person name="Balesdent M.-H."/>
            <person name="Howlett B.J."/>
        </authorList>
    </citation>
    <scope>NUCLEOTIDE SEQUENCE [LARGE SCALE GENOMIC DNA]</scope>
    <source>
        <strain evidence="4">JN3 / isolate v23.1.3 / race Av1-4-5-6-7-8</strain>
    </source>
</reference>
<dbReference type="HOGENOM" id="CLU_398030_0_0_1"/>
<dbReference type="AlphaFoldDB" id="E4ZTL3"/>
<evidence type="ECO:0000313" key="4">
    <source>
        <dbReference type="Proteomes" id="UP000002668"/>
    </source>
</evidence>
<gene>
    <name evidence="3" type="ORF">LEMA_P118720.1</name>
</gene>